<dbReference type="OrthoDB" id="206098at2157"/>
<keyword evidence="6" id="KW-1185">Reference proteome</keyword>
<feature type="domain" description="Phage tail tape measure protein" evidence="4">
    <location>
        <begin position="25"/>
        <end position="227"/>
    </location>
</feature>
<dbReference type="Proteomes" id="UP000451471">
    <property type="component" value="Unassembled WGS sequence"/>
</dbReference>
<evidence type="ECO:0000313" key="5">
    <source>
        <dbReference type="EMBL" id="MWG36588.1"/>
    </source>
</evidence>
<evidence type="ECO:0000256" key="3">
    <source>
        <dbReference type="SAM" id="MobiDB-lite"/>
    </source>
</evidence>
<keyword evidence="2" id="KW-0175">Coiled coil</keyword>
<keyword evidence="1" id="KW-1188">Viral release from host cell</keyword>
<proteinExistence type="predicted"/>
<sequence>MRVDSILKTVEATTGASSDQMERLRQESSRLGAQLPVDAIQAAEGFRELAFAGFSVEESMASMGSVAELASGSTLSIGAAARTVSSTLNQFQLSADQAGSIANQMATTFASSALTMDELNAALEYTGAAASAAGQSLVEVNSAIGILSDRGLRASRAGVGLQQMFQRLASPSQKASEALAQVGLSADSFLDKNGDFKNLSEIVRILGENMNDLPEGERLQVLTDAFGARGSRAVAPLISDVTALRDRVNEVAAGDLAGAIDDLGDLSTEELASRQDAIAFDLRADMNTEDVLSQLTSLRSEMSEEQLATQIQVGLNVDQRAAELFAGRIADGESAQSLANSLEEASTAAELADARMQSLSGRIEYIRGSISSFSQDMYAGFKPALNAGAGAVMSLLDVLNGVPGLAKATGVAVFGLTAALGTAATAVGGMYAQVAISNTIQQAPAKNTATYRAALYGQAAASRVATGAQATYTAALNGNLMALTRQKAAQAASTASTYRQAAASKASAVASRASAAATTAQTLASNAATGAQNLYTAATNRATLSLARQKVAAWASTAATYASSAASYAASAGQTVLAAVTSGAVVPSLYAAAGAARAFLAALGPIGWAAMAGGALLLGAAVSDFGGTVDAVLSPVQGLLALGGDLLGWTLDLAGSVGGLAMALGGLGLDAVLTPFELFYDLVNALTGGGVDEAASQLGGLAGAAMTLLDPLISLPDTIDSVTERIENFDAGAFLAGLPGQAADAAAGVPGAIADRLGGLSWTAAVPPLAIGDLLTGGGVSDAIENALGGLSWESFVPPLNWTTVVPVLGWMNFIPGFDWGEYVPTLDLSERVSGVDLGAFLTNATLGSLVAPVRLAEFVTGVSLDEHVSWPGWASVLNPLSWGEFVPDLSLGEDPTLTPRVDTSEWDLSDLGTLAGGGLGGLTATAVVRSRGVDATQRRIDALKRELEALESAGAPPEALAATENQLQVARREMDATESETGRLRGALASLAVDPLGMATDGVTRLQAALDDVSPDPLGALRRGASDARQALAALPDRLGVTDAFGAAEQAVDDSVASIQSRFASLWPAFEDRFPRTAAALETRADRLGKKFRAVGMGAEALGDAVGETLRPLEGYADRAADVAGAAGASALGPFVAGLRATESAADDARAGFDRLVGAPVDAFVTDVKTGVADARRFLRGLVPSPREVLSDARAFGSGVLDAIAGGLLTGLDVTFATLLTPEEMLPKVARWWYDAGAGFIGALADGIRNAPEKAKQALIGVLKDLLPFLPSSDAQRGPLSSLTDHGGSVPQTLASGVESESGTLASTFSGVLASAMPEGAGMVPTTPTPTLAGLSMPGVPAAPTPPRPPSPPRPPQPPTPETAEASSGPSADDIGRAVAKHGSSGVTIEQTNIDAGTTIGEVRRILREEGVDPASLDGALTGLLRRGRSGVGVGRGGE</sequence>
<dbReference type="EMBL" id="WSZK01000036">
    <property type="protein sequence ID" value="MWG36588.1"/>
    <property type="molecule type" value="Genomic_DNA"/>
</dbReference>
<protein>
    <submittedName>
        <fullName evidence="5">Phage tail tape measure protein</fullName>
    </submittedName>
</protein>
<feature type="region of interest" description="Disordered" evidence="3">
    <location>
        <begin position="1321"/>
        <end position="1386"/>
    </location>
</feature>
<dbReference type="PANTHER" id="PTHR37813">
    <property type="entry name" value="FELS-2 PROPHAGE PROTEIN"/>
    <property type="match status" value="1"/>
</dbReference>
<evidence type="ECO:0000256" key="1">
    <source>
        <dbReference type="ARBA" id="ARBA00022612"/>
    </source>
</evidence>
<evidence type="ECO:0000259" key="4">
    <source>
        <dbReference type="Pfam" id="PF10145"/>
    </source>
</evidence>
<dbReference type="PANTHER" id="PTHR37813:SF1">
    <property type="entry name" value="FELS-2 PROPHAGE PROTEIN"/>
    <property type="match status" value="1"/>
</dbReference>
<accession>A0A6B0GXT2</accession>
<dbReference type="InterPro" id="IPR010090">
    <property type="entry name" value="Phage_tape_meas"/>
</dbReference>
<gene>
    <name evidence="5" type="ORF">GQS65_19200</name>
</gene>
<evidence type="ECO:0000313" key="6">
    <source>
        <dbReference type="Proteomes" id="UP000451471"/>
    </source>
</evidence>
<feature type="region of interest" description="Disordered" evidence="3">
    <location>
        <begin position="1278"/>
        <end position="1303"/>
    </location>
</feature>
<name>A0A6B0GXT2_9EURY</name>
<evidence type="ECO:0000256" key="2">
    <source>
        <dbReference type="SAM" id="Coils"/>
    </source>
</evidence>
<feature type="compositionally biased region" description="Pro residues" evidence="3">
    <location>
        <begin position="1342"/>
        <end position="1362"/>
    </location>
</feature>
<comment type="caution">
    <text evidence="5">The sequence shown here is derived from an EMBL/GenBank/DDBJ whole genome shotgun (WGS) entry which is preliminary data.</text>
</comment>
<dbReference type="Pfam" id="PF10145">
    <property type="entry name" value="PhageMin_Tail"/>
    <property type="match status" value="1"/>
</dbReference>
<feature type="coiled-coil region" evidence="2">
    <location>
        <begin position="934"/>
        <end position="981"/>
    </location>
</feature>
<dbReference type="NCBIfam" id="TIGR01760">
    <property type="entry name" value="tape_meas_TP901"/>
    <property type="match status" value="1"/>
</dbReference>
<organism evidence="5 6">
    <name type="scientific">Halomarina oriensis</name>
    <dbReference type="NCBI Taxonomy" id="671145"/>
    <lineage>
        <taxon>Archaea</taxon>
        <taxon>Methanobacteriati</taxon>
        <taxon>Methanobacteriota</taxon>
        <taxon>Stenosarchaea group</taxon>
        <taxon>Halobacteria</taxon>
        <taxon>Halobacteriales</taxon>
        <taxon>Natronomonadaceae</taxon>
        <taxon>Halomarina</taxon>
    </lineage>
</organism>
<reference evidence="5 6" key="1">
    <citation type="submission" date="2019-12" db="EMBL/GenBank/DDBJ databases">
        <title>Halocatena pleomorpha gen. nov. sp. nov., an extremely halophilic archaeon of family Halobacteriaceae isolated from saltpan soil.</title>
        <authorList>
            <person name="Pal Y."/>
            <person name="Verma A."/>
            <person name="Krishnamurthi S."/>
            <person name="Kumar P."/>
        </authorList>
    </citation>
    <scope>NUCLEOTIDE SEQUENCE [LARGE SCALE GENOMIC DNA]</scope>
    <source>
        <strain evidence="5 6">JCM 16495</strain>
    </source>
</reference>